<protein>
    <submittedName>
        <fullName evidence="1">MarR family protein</fullName>
    </submittedName>
</protein>
<dbReference type="EMBL" id="SJPS01000017">
    <property type="protein sequence ID" value="TWU20066.1"/>
    <property type="molecule type" value="Genomic_DNA"/>
</dbReference>
<dbReference type="InterPro" id="IPR036388">
    <property type="entry name" value="WH-like_DNA-bd_sf"/>
</dbReference>
<dbReference type="RefSeq" id="WP_146453220.1">
    <property type="nucleotide sequence ID" value="NZ_SJPS01000017.1"/>
</dbReference>
<comment type="caution">
    <text evidence="1">The sequence shown here is derived from an EMBL/GenBank/DDBJ whole genome shotgun (WGS) entry which is preliminary data.</text>
</comment>
<dbReference type="Pfam" id="PF13412">
    <property type="entry name" value="HTH_24"/>
    <property type="match status" value="1"/>
</dbReference>
<dbReference type="Proteomes" id="UP000318437">
    <property type="component" value="Unassembled WGS sequence"/>
</dbReference>
<sequence length="224" mass="24915">MSETNLQLGDDASTNDREIIEFVRREGAVSIAELVKFAGVTATAVRQRLSRLMEQGLIDRETEKAGRGRPTHRYSLSPAGVRTSGTNYEDLAGVLWGEIRAVKDPDVRYGLLKRIVTRLADQYRSRVRGDSLKERMQSLVALMGERNVPFEVTQTEGSQLPVLTALACPYPTLAEQDRTVCSMEKMLFSEVLGEGLRLSSCRLDGASHCTFDTSKNTARRTRTS</sequence>
<evidence type="ECO:0000313" key="1">
    <source>
        <dbReference type="EMBL" id="TWU20066.1"/>
    </source>
</evidence>
<dbReference type="SUPFAM" id="SSF46785">
    <property type="entry name" value="Winged helix' DNA-binding domain"/>
    <property type="match status" value="1"/>
</dbReference>
<organism evidence="1 2">
    <name type="scientific">Bythopirellula polymerisocia</name>
    <dbReference type="NCBI Taxonomy" id="2528003"/>
    <lineage>
        <taxon>Bacteria</taxon>
        <taxon>Pseudomonadati</taxon>
        <taxon>Planctomycetota</taxon>
        <taxon>Planctomycetia</taxon>
        <taxon>Pirellulales</taxon>
        <taxon>Lacipirellulaceae</taxon>
        <taxon>Bythopirellula</taxon>
    </lineage>
</organism>
<dbReference type="InterPro" id="IPR036390">
    <property type="entry name" value="WH_DNA-bd_sf"/>
</dbReference>
<dbReference type="PRINTS" id="PR00033">
    <property type="entry name" value="HTHASNC"/>
</dbReference>
<dbReference type="AlphaFoldDB" id="A0A5C6C9H0"/>
<dbReference type="InterPro" id="IPR000485">
    <property type="entry name" value="AsnC-type_HTH_dom"/>
</dbReference>
<dbReference type="GO" id="GO:0043565">
    <property type="term" value="F:sequence-specific DNA binding"/>
    <property type="evidence" value="ECO:0007669"/>
    <property type="project" value="InterPro"/>
</dbReference>
<reference evidence="1 2" key="1">
    <citation type="submission" date="2019-02" db="EMBL/GenBank/DDBJ databases">
        <title>Deep-cultivation of Planctomycetes and their phenomic and genomic characterization uncovers novel biology.</title>
        <authorList>
            <person name="Wiegand S."/>
            <person name="Jogler M."/>
            <person name="Boedeker C."/>
            <person name="Pinto D."/>
            <person name="Vollmers J."/>
            <person name="Rivas-Marin E."/>
            <person name="Kohn T."/>
            <person name="Peeters S.H."/>
            <person name="Heuer A."/>
            <person name="Rast P."/>
            <person name="Oberbeckmann S."/>
            <person name="Bunk B."/>
            <person name="Jeske O."/>
            <person name="Meyerdierks A."/>
            <person name="Storesund J.E."/>
            <person name="Kallscheuer N."/>
            <person name="Luecker S."/>
            <person name="Lage O.M."/>
            <person name="Pohl T."/>
            <person name="Merkel B.J."/>
            <person name="Hornburger P."/>
            <person name="Mueller R.-W."/>
            <person name="Bruemmer F."/>
            <person name="Labrenz M."/>
            <person name="Spormann A.M."/>
            <person name="Op Den Camp H."/>
            <person name="Overmann J."/>
            <person name="Amann R."/>
            <person name="Jetten M.S.M."/>
            <person name="Mascher T."/>
            <person name="Medema M.H."/>
            <person name="Devos D.P."/>
            <person name="Kaster A.-K."/>
            <person name="Ovreas L."/>
            <person name="Rohde M."/>
            <person name="Galperin M.Y."/>
            <person name="Jogler C."/>
        </authorList>
    </citation>
    <scope>NUCLEOTIDE SEQUENCE [LARGE SCALE GENOMIC DNA]</scope>
    <source>
        <strain evidence="1 2">Pla144</strain>
    </source>
</reference>
<name>A0A5C6C9H0_9BACT</name>
<dbReference type="OrthoDB" id="259423at2"/>
<keyword evidence="2" id="KW-1185">Reference proteome</keyword>
<evidence type="ECO:0000313" key="2">
    <source>
        <dbReference type="Proteomes" id="UP000318437"/>
    </source>
</evidence>
<gene>
    <name evidence="1" type="ORF">Pla144_50190</name>
</gene>
<proteinExistence type="predicted"/>
<accession>A0A5C6C9H0</accession>
<dbReference type="Gene3D" id="1.10.10.10">
    <property type="entry name" value="Winged helix-like DNA-binding domain superfamily/Winged helix DNA-binding domain"/>
    <property type="match status" value="1"/>
</dbReference>